<name>A0A1A9HY93_9BACT</name>
<evidence type="ECO:0000256" key="1">
    <source>
        <dbReference type="SAM" id="MobiDB-lite"/>
    </source>
</evidence>
<keyword evidence="2" id="KW-0732">Signal</keyword>
<reference evidence="3 4" key="1">
    <citation type="submission" date="2016-05" db="EMBL/GenBank/DDBJ databases">
        <title>Niabella ginsenosidivorans BS26 whole genome sequencing.</title>
        <authorList>
            <person name="Im W.T."/>
            <person name="Siddiqi M.Z."/>
        </authorList>
    </citation>
    <scope>NUCLEOTIDE SEQUENCE [LARGE SCALE GENOMIC DNA]</scope>
    <source>
        <strain evidence="3 4">BS26</strain>
    </source>
</reference>
<dbReference type="STRING" id="1176587.A8C56_02815"/>
<dbReference type="EMBL" id="CP015772">
    <property type="protein sequence ID" value="ANH80055.1"/>
    <property type="molecule type" value="Genomic_DNA"/>
</dbReference>
<evidence type="ECO:0000256" key="2">
    <source>
        <dbReference type="SAM" id="SignalP"/>
    </source>
</evidence>
<feature type="chain" id="PRO_5008389602" evidence="2">
    <location>
        <begin position="20"/>
        <end position="306"/>
    </location>
</feature>
<evidence type="ECO:0000313" key="4">
    <source>
        <dbReference type="Proteomes" id="UP000077667"/>
    </source>
</evidence>
<dbReference type="Proteomes" id="UP000077667">
    <property type="component" value="Chromosome"/>
</dbReference>
<organism evidence="3 4">
    <name type="scientific">Niabella ginsenosidivorans</name>
    <dbReference type="NCBI Taxonomy" id="1176587"/>
    <lineage>
        <taxon>Bacteria</taxon>
        <taxon>Pseudomonadati</taxon>
        <taxon>Bacteroidota</taxon>
        <taxon>Chitinophagia</taxon>
        <taxon>Chitinophagales</taxon>
        <taxon>Chitinophagaceae</taxon>
        <taxon>Niabella</taxon>
    </lineage>
</organism>
<keyword evidence="4" id="KW-1185">Reference proteome</keyword>
<dbReference type="AlphaFoldDB" id="A0A1A9HY93"/>
<feature type="signal peptide" evidence="2">
    <location>
        <begin position="1"/>
        <end position="19"/>
    </location>
</feature>
<feature type="compositionally biased region" description="Basic residues" evidence="1">
    <location>
        <begin position="291"/>
        <end position="306"/>
    </location>
</feature>
<protein>
    <submittedName>
        <fullName evidence="3">Uncharacterized protein</fullName>
    </submittedName>
</protein>
<dbReference type="KEGG" id="nia:A8C56_02815"/>
<accession>A0A1A9HY93</accession>
<gene>
    <name evidence="3" type="ORF">A8C56_02815</name>
</gene>
<proteinExistence type="predicted"/>
<sequence>MKKLLFVFLLICCFQKSEAQFYQNILNYNPKITPANGVKIKTNLIYQSSPYQMVTLFIDGYSYGSKKTIGLKLVYYIYNGEFINYSASSTGARTPKIFLANENGKVVVFLDDKIYYQHFTVSALCFGISATSFQGWSAVDEAVTGTNVKELTYENAFSGNVNFSGGIWNAVGNVGIGTTTPKERLSVNGNIRAKEIKVETANWPDYVFQPSYPLMSLDKIESFIKANGHLPDVPSAKEVAENGVEVGANQAMLLKKIEELTLHLIETNNTIKELQRENKAMKEQLSDGRKKVQLKHEKHHGRFVLQ</sequence>
<evidence type="ECO:0000313" key="3">
    <source>
        <dbReference type="EMBL" id="ANH80055.1"/>
    </source>
</evidence>
<feature type="compositionally biased region" description="Basic and acidic residues" evidence="1">
    <location>
        <begin position="280"/>
        <end position="290"/>
    </location>
</feature>
<feature type="region of interest" description="Disordered" evidence="1">
    <location>
        <begin position="280"/>
        <end position="306"/>
    </location>
</feature>